<dbReference type="EMBL" id="AE013598">
    <property type="protein sequence ID" value="AAW74570.1"/>
    <property type="molecule type" value="Genomic_DNA"/>
</dbReference>
<reference evidence="1 2" key="1">
    <citation type="journal article" date="2005" name="Nucleic Acids Res.">
        <title>The genome sequence of Xanthomonas oryzae pathovar oryzae KACC10331, the bacterial blight pathogen of rice.</title>
        <authorList>
            <person name="Lee B.M."/>
            <person name="Park Y.J."/>
            <person name="Park D.S."/>
            <person name="Kang H.W."/>
            <person name="Kim J.G."/>
            <person name="Song E.S."/>
            <person name="Park I.C."/>
            <person name="Yoon U.H."/>
            <person name="Hahn J.H."/>
            <person name="Koo B.S."/>
            <person name="Lee G.B."/>
            <person name="Kim H."/>
            <person name="Park H.S."/>
            <person name="Yoon K.O."/>
            <person name="Kim J.H."/>
            <person name="Jung C.H."/>
            <person name="Koh N.H."/>
            <person name="Seo J.S."/>
            <person name="Go S.J."/>
        </authorList>
    </citation>
    <scope>NUCLEOTIDE SEQUENCE [LARGE SCALE GENOMIC DNA]</scope>
    <source>
        <strain evidence="2">KACC10331 / KXO85</strain>
    </source>
</reference>
<proteinExistence type="predicted"/>
<protein>
    <submittedName>
        <fullName evidence="1">Endo-1,3-beta-glucanase</fullName>
    </submittedName>
</protein>
<evidence type="ECO:0000313" key="1">
    <source>
        <dbReference type="EMBL" id="AAW74570.1"/>
    </source>
</evidence>
<accession>Q5H3A1</accession>
<evidence type="ECO:0000313" key="2">
    <source>
        <dbReference type="Proteomes" id="UP000006735"/>
    </source>
</evidence>
<gene>
    <name evidence="1" type="primary">lamA</name>
    <name evidence="1" type="ordered locus">XOO1316</name>
</gene>
<dbReference type="Proteomes" id="UP000006735">
    <property type="component" value="Chromosome"/>
</dbReference>
<keyword evidence="2" id="KW-1185">Reference proteome</keyword>
<dbReference type="AlphaFoldDB" id="Q5H3A1"/>
<name>Q5H3A1_XANOR</name>
<dbReference type="HOGENOM" id="CLU_2756876_0_0_6"/>
<dbReference type="KEGG" id="xoo:XOO1316"/>
<organism evidence="1 2">
    <name type="scientific">Xanthomonas oryzae pv. oryzae (strain KACC10331 / KXO85)</name>
    <dbReference type="NCBI Taxonomy" id="291331"/>
    <lineage>
        <taxon>Bacteria</taxon>
        <taxon>Pseudomonadati</taxon>
        <taxon>Pseudomonadota</taxon>
        <taxon>Gammaproteobacteria</taxon>
        <taxon>Lysobacterales</taxon>
        <taxon>Lysobacteraceae</taxon>
        <taxon>Xanthomonas</taxon>
    </lineage>
</organism>
<sequence length="70" mass="7990">MSLRSQFFHNLRFFCSQAKLRSTIQRLGMTLIANCTANRRIGAALHWDYNGSQADYDTNDTSAVNLHSRP</sequence>